<evidence type="ECO:0000313" key="2">
    <source>
        <dbReference type="Proteomes" id="UP000199152"/>
    </source>
</evidence>
<protein>
    <submittedName>
        <fullName evidence="1">Uncharacterized protein</fullName>
    </submittedName>
</protein>
<evidence type="ECO:0000313" key="1">
    <source>
        <dbReference type="EMBL" id="SFL61833.1"/>
    </source>
</evidence>
<sequence length="58" mass="6398">MPTRSVFPVHQSRRRLGILELSGLRCTGAARAVVDVCLTATHRADVEHAVSDALQKDW</sequence>
<organism evidence="1 2">
    <name type="scientific">Geodermatophilus ruber</name>
    <dbReference type="NCBI Taxonomy" id="504800"/>
    <lineage>
        <taxon>Bacteria</taxon>
        <taxon>Bacillati</taxon>
        <taxon>Actinomycetota</taxon>
        <taxon>Actinomycetes</taxon>
        <taxon>Geodermatophilales</taxon>
        <taxon>Geodermatophilaceae</taxon>
        <taxon>Geodermatophilus</taxon>
    </lineage>
</organism>
<name>A0A1I4J6M1_9ACTN</name>
<dbReference type="EMBL" id="FOSW01000014">
    <property type="protein sequence ID" value="SFL61833.1"/>
    <property type="molecule type" value="Genomic_DNA"/>
</dbReference>
<proteinExistence type="predicted"/>
<dbReference type="STRING" id="504800.SAMN04488085_11462"/>
<accession>A0A1I4J6M1</accession>
<dbReference type="AlphaFoldDB" id="A0A1I4J6M1"/>
<reference evidence="1 2" key="1">
    <citation type="submission" date="2016-10" db="EMBL/GenBank/DDBJ databases">
        <authorList>
            <person name="de Groot N.N."/>
        </authorList>
    </citation>
    <scope>NUCLEOTIDE SEQUENCE [LARGE SCALE GENOMIC DNA]</scope>
    <source>
        <strain evidence="1 2">DSM 45317</strain>
    </source>
</reference>
<dbReference type="RefSeq" id="WP_177212891.1">
    <property type="nucleotide sequence ID" value="NZ_FOSW01000014.1"/>
</dbReference>
<keyword evidence="2" id="KW-1185">Reference proteome</keyword>
<gene>
    <name evidence="1" type="ORF">SAMN04488085_11462</name>
</gene>
<dbReference type="InParanoid" id="A0A1I4J6M1"/>
<dbReference type="Proteomes" id="UP000199152">
    <property type="component" value="Unassembled WGS sequence"/>
</dbReference>